<name>A0A2G8JY45_STIJA</name>
<organism evidence="2 3">
    <name type="scientific">Stichopus japonicus</name>
    <name type="common">Sea cucumber</name>
    <dbReference type="NCBI Taxonomy" id="307972"/>
    <lineage>
        <taxon>Eukaryota</taxon>
        <taxon>Metazoa</taxon>
        <taxon>Echinodermata</taxon>
        <taxon>Eleutherozoa</taxon>
        <taxon>Echinozoa</taxon>
        <taxon>Holothuroidea</taxon>
        <taxon>Aspidochirotacea</taxon>
        <taxon>Aspidochirotida</taxon>
        <taxon>Stichopodidae</taxon>
        <taxon>Apostichopus</taxon>
    </lineage>
</organism>
<evidence type="ECO:0000313" key="3">
    <source>
        <dbReference type="Proteomes" id="UP000230750"/>
    </source>
</evidence>
<feature type="compositionally biased region" description="Polar residues" evidence="1">
    <location>
        <begin position="167"/>
        <end position="179"/>
    </location>
</feature>
<feature type="region of interest" description="Disordered" evidence="1">
    <location>
        <begin position="96"/>
        <end position="190"/>
    </location>
</feature>
<dbReference type="Proteomes" id="UP000230750">
    <property type="component" value="Unassembled WGS sequence"/>
</dbReference>
<gene>
    <name evidence="2" type="ORF">BSL78_22474</name>
</gene>
<dbReference type="EMBL" id="MRZV01001096">
    <property type="protein sequence ID" value="PIK40677.1"/>
    <property type="molecule type" value="Genomic_DNA"/>
</dbReference>
<feature type="compositionally biased region" description="Low complexity" evidence="1">
    <location>
        <begin position="180"/>
        <end position="190"/>
    </location>
</feature>
<keyword evidence="3" id="KW-1185">Reference proteome</keyword>
<reference evidence="2 3" key="1">
    <citation type="journal article" date="2017" name="PLoS Biol.">
        <title>The sea cucumber genome provides insights into morphological evolution and visceral regeneration.</title>
        <authorList>
            <person name="Zhang X."/>
            <person name="Sun L."/>
            <person name="Yuan J."/>
            <person name="Sun Y."/>
            <person name="Gao Y."/>
            <person name="Zhang L."/>
            <person name="Li S."/>
            <person name="Dai H."/>
            <person name="Hamel J.F."/>
            <person name="Liu C."/>
            <person name="Yu Y."/>
            <person name="Liu S."/>
            <person name="Lin W."/>
            <person name="Guo K."/>
            <person name="Jin S."/>
            <person name="Xu P."/>
            <person name="Storey K.B."/>
            <person name="Huan P."/>
            <person name="Zhang T."/>
            <person name="Zhou Y."/>
            <person name="Zhang J."/>
            <person name="Lin C."/>
            <person name="Li X."/>
            <person name="Xing L."/>
            <person name="Huo D."/>
            <person name="Sun M."/>
            <person name="Wang L."/>
            <person name="Mercier A."/>
            <person name="Li F."/>
            <person name="Yang H."/>
            <person name="Xiang J."/>
        </authorList>
    </citation>
    <scope>NUCLEOTIDE SEQUENCE [LARGE SCALE GENOMIC DNA]</scope>
    <source>
        <strain evidence="2">Shaxun</strain>
        <tissue evidence="2">Muscle</tissue>
    </source>
</reference>
<accession>A0A2G8JY45</accession>
<feature type="compositionally biased region" description="Polar residues" evidence="1">
    <location>
        <begin position="96"/>
        <end position="105"/>
    </location>
</feature>
<dbReference type="AlphaFoldDB" id="A0A2G8JY45"/>
<evidence type="ECO:0000256" key="1">
    <source>
        <dbReference type="SAM" id="MobiDB-lite"/>
    </source>
</evidence>
<comment type="caution">
    <text evidence="2">The sequence shown here is derived from an EMBL/GenBank/DDBJ whole genome shotgun (WGS) entry which is preliminary data.</text>
</comment>
<feature type="compositionally biased region" description="Pro residues" evidence="1">
    <location>
        <begin position="140"/>
        <end position="150"/>
    </location>
</feature>
<proteinExistence type="predicted"/>
<feature type="compositionally biased region" description="Basic residues" evidence="1">
    <location>
        <begin position="106"/>
        <end position="116"/>
    </location>
</feature>
<sequence>MVTTDEKLEVDIVYDNKAVDFFSKLKDCMSASDISQDFRWIEQYQIRIQPDKHVQVVDAFGMAPFIADIYIERPLKLLPFFALVFFQRRRQARGRNTYTDVQNNHNNHHQPSKRPPRPLYSPKRTAPPLSSSPKIKPACPTNPPPRPPPFHDNTSKMPPFITRKPPKTNSAHQTDLSKMTSPSPHTSSTSNFYIDEKATSIVTRVKIRDEVLQKRESDFTYLKPFSFRSVSSVVNAGAFQS</sequence>
<evidence type="ECO:0000313" key="2">
    <source>
        <dbReference type="EMBL" id="PIK40677.1"/>
    </source>
</evidence>
<protein>
    <submittedName>
        <fullName evidence="2">Uncharacterized protein</fullName>
    </submittedName>
</protein>